<keyword evidence="1" id="KW-0378">Hydrolase</keyword>
<feature type="domain" description="Ppx/GppA phosphatase C-terminal" evidence="3">
    <location>
        <begin position="306"/>
        <end position="479"/>
    </location>
</feature>
<evidence type="ECO:0000256" key="1">
    <source>
        <dbReference type="ARBA" id="ARBA00022801"/>
    </source>
</evidence>
<dbReference type="EMBL" id="AQGV01000009">
    <property type="protein sequence ID" value="MBE0366253.1"/>
    <property type="molecule type" value="Genomic_DNA"/>
</dbReference>
<protein>
    <submittedName>
        <fullName evidence="4">Exopolyphosphatase / guanosine-5'-triphosphate,3'-diphosphate pyrophosphatase</fullName>
    </submittedName>
</protein>
<evidence type="ECO:0000313" key="4">
    <source>
        <dbReference type="EMBL" id="MBE0366253.1"/>
    </source>
</evidence>
<dbReference type="Gene3D" id="3.30.420.40">
    <property type="match status" value="1"/>
</dbReference>
<dbReference type="InterPro" id="IPR043129">
    <property type="entry name" value="ATPase_NBD"/>
</dbReference>
<organism evidence="4 5">
    <name type="scientific">Pseudoalteromonas aurantia 208</name>
    <dbReference type="NCBI Taxonomy" id="1314867"/>
    <lineage>
        <taxon>Bacteria</taxon>
        <taxon>Pseudomonadati</taxon>
        <taxon>Pseudomonadota</taxon>
        <taxon>Gammaproteobacteria</taxon>
        <taxon>Alteromonadales</taxon>
        <taxon>Pseudoalteromonadaceae</taxon>
        <taxon>Pseudoalteromonas</taxon>
    </lineage>
</organism>
<dbReference type="CDD" id="cd24053">
    <property type="entry name" value="ASKHA_NBD_EcPPX-GppA-like"/>
    <property type="match status" value="1"/>
</dbReference>
<dbReference type="PANTHER" id="PTHR30005">
    <property type="entry name" value="EXOPOLYPHOSPHATASE"/>
    <property type="match status" value="1"/>
</dbReference>
<dbReference type="InterPro" id="IPR003695">
    <property type="entry name" value="Ppx_GppA_N"/>
</dbReference>
<feature type="domain" description="Ppx/GppA phosphatase N-terminal" evidence="2">
    <location>
        <begin position="20"/>
        <end position="298"/>
    </location>
</feature>
<keyword evidence="5" id="KW-1185">Reference proteome</keyword>
<dbReference type="InterPro" id="IPR048950">
    <property type="entry name" value="Ppx_GppA_C"/>
</dbReference>
<dbReference type="Pfam" id="PF02541">
    <property type="entry name" value="Ppx-GppA"/>
    <property type="match status" value="1"/>
</dbReference>
<dbReference type="SUPFAM" id="SSF53067">
    <property type="entry name" value="Actin-like ATPase domain"/>
    <property type="match status" value="2"/>
</dbReference>
<dbReference type="InterPro" id="IPR030673">
    <property type="entry name" value="PyroPPase_GppA_Ppx"/>
</dbReference>
<dbReference type="Gene3D" id="1.10.3210.10">
    <property type="entry name" value="Hypothetical protein af1432"/>
    <property type="match status" value="1"/>
</dbReference>
<dbReference type="Proteomes" id="UP000615755">
    <property type="component" value="Unassembled WGS sequence"/>
</dbReference>
<dbReference type="Gene3D" id="3.30.420.150">
    <property type="entry name" value="Exopolyphosphatase. Domain 2"/>
    <property type="match status" value="1"/>
</dbReference>
<sequence>MTEYPSIAAVDLGSNSFHLLIAREVDGRFQILHKEKQRVYLAAGLDDDFYLSSEAIERALHALKQFATTLKSFSHSHVQVVATYTLRNSKNIQHFLHKAQQCFPFKINVISGQEEARLIYQGVANYIHNEHNRLVIDIGGGSSELIIGRHFNHLLLTSRNMGCVNMTQQFFSGGKLTEKRFNKALIKAEQDLEVITASYLNKGWETCLGTSGTIKTLSAINHAYFNESHLTLKSLTHIKTLIFEQQQLQLLVLKGLPIERRNSIVGGLIVLIAIFKQLNIHSLEYCDFALREGLMHEAHQRKEFDIRARTINTLCEHYTVDTAHSDNICQTLRQFFAATERSWQLNSCDLQILCWAAQLHEVGLTINSSGLHKHSAYIIMHSQLPGFTQEQQLLLSTLIRFYRKKIKPTDIHALFTEQPKNFAKLLTLLRLAIICNQKRQYQQTGKIELQAQEDTLSIKLDADWANKHSILFADLQQEQRYLTPLNINLALI</sequence>
<dbReference type="RefSeq" id="WP_192505824.1">
    <property type="nucleotide sequence ID" value="NZ_AQGV01000009.1"/>
</dbReference>
<dbReference type="SUPFAM" id="SSF109604">
    <property type="entry name" value="HD-domain/PDEase-like"/>
    <property type="match status" value="1"/>
</dbReference>
<accession>A0ABR9E5I5</accession>
<reference evidence="4 5" key="1">
    <citation type="submission" date="2015-03" db="EMBL/GenBank/DDBJ databases">
        <title>Genome sequence of Pseudoalteromonas aurantia.</title>
        <authorList>
            <person name="Xie B.-B."/>
            <person name="Rong J.-C."/>
            <person name="Qin Q.-L."/>
            <person name="Zhang Y.-Z."/>
        </authorList>
    </citation>
    <scope>NUCLEOTIDE SEQUENCE [LARGE SCALE GENOMIC DNA]</scope>
    <source>
        <strain evidence="4 5">208</strain>
    </source>
</reference>
<dbReference type="InterPro" id="IPR050273">
    <property type="entry name" value="GppA/Ppx_hydrolase"/>
</dbReference>
<dbReference type="PANTHER" id="PTHR30005:SF0">
    <property type="entry name" value="RETROGRADE REGULATION PROTEIN 2"/>
    <property type="match status" value="1"/>
</dbReference>
<dbReference type="PIRSF" id="PIRSF001267">
    <property type="entry name" value="Pyrophosphatase_GppA_Ppx"/>
    <property type="match status" value="1"/>
</dbReference>
<evidence type="ECO:0000259" key="2">
    <source>
        <dbReference type="Pfam" id="PF02541"/>
    </source>
</evidence>
<proteinExistence type="predicted"/>
<evidence type="ECO:0000259" key="3">
    <source>
        <dbReference type="Pfam" id="PF21447"/>
    </source>
</evidence>
<dbReference type="Pfam" id="PF21447">
    <property type="entry name" value="Ppx-GppA_III"/>
    <property type="match status" value="1"/>
</dbReference>
<name>A0ABR9E5I5_9GAMM</name>
<comment type="caution">
    <text evidence="4">The sequence shown here is derived from an EMBL/GenBank/DDBJ whole genome shotgun (WGS) entry which is preliminary data.</text>
</comment>
<evidence type="ECO:0000313" key="5">
    <source>
        <dbReference type="Proteomes" id="UP000615755"/>
    </source>
</evidence>
<gene>
    <name evidence="4" type="primary">ppx-gppA</name>
    <name evidence="4" type="ORF">PAUR_a3216</name>
</gene>